<protein>
    <recommendedName>
        <fullName evidence="8">tRNA(Ile)-lysidine synthase</fullName>
        <ecNumber evidence="8">6.3.4.19</ecNumber>
    </recommendedName>
    <alternativeName>
        <fullName evidence="8">tRNA(Ile)-2-lysyl-cytidine synthase</fullName>
    </alternativeName>
    <alternativeName>
        <fullName evidence="8">tRNA(Ile)-lysidine synthetase</fullName>
    </alternativeName>
</protein>
<keyword evidence="11" id="KW-1185">Reference proteome</keyword>
<sequence length="440" mass="50458">MLEAFQTYIRDENLFAETDKLVLAVSGGADSMVLLKLFQQCNYEFCVAHCNFKLRGAESDGEEVFIRDYCGEQGIELFVNQFDTREYAQLEGISIEMAARELRYNWFEELRQQLNFDYLVTAHHRDDLIETMLINLSRGTGIRGLSGIQAKNGFVVRPLLFASREEILAYAESSKLPYKHDSSNDELIYQRNIIRHQIIPLFESINPAFRKNAAKTASILKETAAVYQQQLNGIFTGLKVEGEGICRLNIGQLKALQPQQSLLFELLHPYGFNAEQVQEIAGALDGETGKNFFSKTHRLVKDRTELLITKLDLPKAQRYYIDEDCKSMNEPVSMQFETIAKSPAFRFSTNPMVADLDFGKLQFPLILKKWEQGEYFVPLGMSGMKKLSDFFIDVKLSIPEKESAWILYSGKKVVWVLGRRIDDRFKITRDTQQVFHISLG</sequence>
<evidence type="ECO:0000256" key="6">
    <source>
        <dbReference type="ARBA" id="ARBA00022840"/>
    </source>
</evidence>
<dbReference type="GO" id="GO:0006400">
    <property type="term" value="P:tRNA modification"/>
    <property type="evidence" value="ECO:0007669"/>
    <property type="project" value="UniProtKB-UniRule"/>
</dbReference>
<dbReference type="AlphaFoldDB" id="A0A419W523"/>
<comment type="function">
    <text evidence="8">Ligates lysine onto the cytidine present at position 34 of the AUA codon-specific tRNA(Ile) that contains the anticodon CAU, in an ATP-dependent manner. Cytidine is converted to lysidine, thus changing the amino acid specificity of the tRNA from methionine to isoleucine.</text>
</comment>
<gene>
    <name evidence="8" type="primary">tilS</name>
    <name evidence="10" type="ORF">BC643_0860</name>
</gene>
<dbReference type="PANTHER" id="PTHR43033">
    <property type="entry name" value="TRNA(ILE)-LYSIDINE SYNTHASE-RELATED"/>
    <property type="match status" value="1"/>
</dbReference>
<comment type="similarity">
    <text evidence="8">Belongs to the tRNA(Ile)-lysidine synthase family.</text>
</comment>
<dbReference type="SUPFAM" id="SSF56037">
    <property type="entry name" value="PheT/TilS domain"/>
    <property type="match status" value="1"/>
</dbReference>
<dbReference type="InterPro" id="IPR011063">
    <property type="entry name" value="TilS/TtcA_N"/>
</dbReference>
<dbReference type="InterPro" id="IPR012795">
    <property type="entry name" value="tRNA_Ile_lys_synt_N"/>
</dbReference>
<evidence type="ECO:0000256" key="3">
    <source>
        <dbReference type="ARBA" id="ARBA00022598"/>
    </source>
</evidence>
<evidence type="ECO:0000256" key="4">
    <source>
        <dbReference type="ARBA" id="ARBA00022694"/>
    </source>
</evidence>
<dbReference type="Gene3D" id="3.40.50.620">
    <property type="entry name" value="HUPs"/>
    <property type="match status" value="1"/>
</dbReference>
<dbReference type="GO" id="GO:0032267">
    <property type="term" value="F:tRNA(Ile)-lysidine synthase activity"/>
    <property type="evidence" value="ECO:0007669"/>
    <property type="project" value="UniProtKB-EC"/>
</dbReference>
<dbReference type="EC" id="6.3.4.19" evidence="8"/>
<reference evidence="10 11" key="1">
    <citation type="submission" date="2018-09" db="EMBL/GenBank/DDBJ databases">
        <title>Genomic Encyclopedia of Archaeal and Bacterial Type Strains, Phase II (KMG-II): from individual species to whole genera.</title>
        <authorList>
            <person name="Goeker M."/>
        </authorList>
    </citation>
    <scope>NUCLEOTIDE SEQUENCE [LARGE SCALE GENOMIC DNA]</scope>
    <source>
        <strain evidence="10 11">DSM 27148</strain>
    </source>
</reference>
<evidence type="ECO:0000256" key="1">
    <source>
        <dbReference type="ARBA" id="ARBA00004496"/>
    </source>
</evidence>
<evidence type="ECO:0000259" key="9">
    <source>
        <dbReference type="SMART" id="SM00977"/>
    </source>
</evidence>
<dbReference type="InterPro" id="IPR014729">
    <property type="entry name" value="Rossmann-like_a/b/a_fold"/>
</dbReference>
<keyword evidence="3 8" id="KW-0436">Ligase</keyword>
<dbReference type="EMBL" id="RAPN01000001">
    <property type="protein sequence ID" value="RKD90520.1"/>
    <property type="molecule type" value="Genomic_DNA"/>
</dbReference>
<accession>A0A419W523</accession>
<dbReference type="Pfam" id="PF11734">
    <property type="entry name" value="TilS_C"/>
    <property type="match status" value="1"/>
</dbReference>
<keyword evidence="2 8" id="KW-0963">Cytoplasm</keyword>
<keyword evidence="5 8" id="KW-0547">Nucleotide-binding</keyword>
<dbReference type="CDD" id="cd01992">
    <property type="entry name" value="TilS_N"/>
    <property type="match status" value="1"/>
</dbReference>
<organism evidence="10 11">
    <name type="scientific">Mangrovibacterium diazotrophicum</name>
    <dbReference type="NCBI Taxonomy" id="1261403"/>
    <lineage>
        <taxon>Bacteria</taxon>
        <taxon>Pseudomonadati</taxon>
        <taxon>Bacteroidota</taxon>
        <taxon>Bacteroidia</taxon>
        <taxon>Marinilabiliales</taxon>
        <taxon>Prolixibacteraceae</taxon>
        <taxon>Mangrovibacterium</taxon>
    </lineage>
</organism>
<dbReference type="OrthoDB" id="9807403at2"/>
<dbReference type="Proteomes" id="UP000283387">
    <property type="component" value="Unassembled WGS sequence"/>
</dbReference>
<comment type="subcellular location">
    <subcellularLocation>
        <location evidence="1 8">Cytoplasm</location>
    </subcellularLocation>
</comment>
<dbReference type="NCBIfam" id="TIGR02433">
    <property type="entry name" value="lysidine_TilS_C"/>
    <property type="match status" value="1"/>
</dbReference>
<comment type="catalytic activity">
    <reaction evidence="7 8">
        <text>cytidine(34) in tRNA(Ile2) + L-lysine + ATP = lysidine(34) in tRNA(Ile2) + AMP + diphosphate + H(+)</text>
        <dbReference type="Rhea" id="RHEA:43744"/>
        <dbReference type="Rhea" id="RHEA-COMP:10625"/>
        <dbReference type="Rhea" id="RHEA-COMP:10670"/>
        <dbReference type="ChEBI" id="CHEBI:15378"/>
        <dbReference type="ChEBI" id="CHEBI:30616"/>
        <dbReference type="ChEBI" id="CHEBI:32551"/>
        <dbReference type="ChEBI" id="CHEBI:33019"/>
        <dbReference type="ChEBI" id="CHEBI:82748"/>
        <dbReference type="ChEBI" id="CHEBI:83665"/>
        <dbReference type="ChEBI" id="CHEBI:456215"/>
        <dbReference type="EC" id="6.3.4.19"/>
    </reaction>
</comment>
<evidence type="ECO:0000256" key="7">
    <source>
        <dbReference type="ARBA" id="ARBA00048539"/>
    </source>
</evidence>
<feature type="binding site" evidence="8">
    <location>
        <begin position="26"/>
        <end position="31"/>
    </location>
    <ligand>
        <name>ATP</name>
        <dbReference type="ChEBI" id="CHEBI:30616"/>
    </ligand>
</feature>
<evidence type="ECO:0000313" key="10">
    <source>
        <dbReference type="EMBL" id="RKD90520.1"/>
    </source>
</evidence>
<dbReference type="NCBIfam" id="TIGR02432">
    <property type="entry name" value="lysidine_TilS_N"/>
    <property type="match status" value="1"/>
</dbReference>
<dbReference type="SUPFAM" id="SSF52402">
    <property type="entry name" value="Adenine nucleotide alpha hydrolases-like"/>
    <property type="match status" value="1"/>
</dbReference>
<name>A0A419W523_9BACT</name>
<dbReference type="Pfam" id="PF01171">
    <property type="entry name" value="ATP_bind_3"/>
    <property type="match status" value="1"/>
</dbReference>
<dbReference type="HAMAP" id="MF_01161">
    <property type="entry name" value="tRNA_Ile_lys_synt"/>
    <property type="match status" value="1"/>
</dbReference>
<keyword evidence="4 8" id="KW-0819">tRNA processing</keyword>
<keyword evidence="6 8" id="KW-0067">ATP-binding</keyword>
<comment type="domain">
    <text evidence="8">The N-terminal region contains the highly conserved SGGXDS motif, predicted to be a P-loop motif involved in ATP binding.</text>
</comment>
<evidence type="ECO:0000313" key="11">
    <source>
        <dbReference type="Proteomes" id="UP000283387"/>
    </source>
</evidence>
<evidence type="ECO:0000256" key="8">
    <source>
        <dbReference type="HAMAP-Rule" id="MF_01161"/>
    </source>
</evidence>
<feature type="domain" description="Lysidine-tRNA(Ile) synthetase C-terminal" evidence="9">
    <location>
        <begin position="365"/>
        <end position="437"/>
    </location>
</feature>
<dbReference type="InterPro" id="IPR012094">
    <property type="entry name" value="tRNA_Ile_lys_synt"/>
</dbReference>
<dbReference type="SMART" id="SM00977">
    <property type="entry name" value="TilS_C"/>
    <property type="match status" value="1"/>
</dbReference>
<evidence type="ECO:0000256" key="2">
    <source>
        <dbReference type="ARBA" id="ARBA00022490"/>
    </source>
</evidence>
<dbReference type="GO" id="GO:0005737">
    <property type="term" value="C:cytoplasm"/>
    <property type="evidence" value="ECO:0007669"/>
    <property type="project" value="UniProtKB-SubCell"/>
</dbReference>
<dbReference type="InterPro" id="IPR012796">
    <property type="entry name" value="Lysidine-tRNA-synth_C"/>
</dbReference>
<comment type="caution">
    <text evidence="10">The sequence shown here is derived from an EMBL/GenBank/DDBJ whole genome shotgun (WGS) entry which is preliminary data.</text>
</comment>
<dbReference type="RefSeq" id="WP_120271920.1">
    <property type="nucleotide sequence ID" value="NZ_RAPN01000001.1"/>
</dbReference>
<dbReference type="PANTHER" id="PTHR43033:SF1">
    <property type="entry name" value="TRNA(ILE)-LYSIDINE SYNTHASE-RELATED"/>
    <property type="match status" value="1"/>
</dbReference>
<proteinExistence type="inferred from homology"/>
<evidence type="ECO:0000256" key="5">
    <source>
        <dbReference type="ARBA" id="ARBA00022741"/>
    </source>
</evidence>
<dbReference type="GO" id="GO:0005524">
    <property type="term" value="F:ATP binding"/>
    <property type="evidence" value="ECO:0007669"/>
    <property type="project" value="UniProtKB-UniRule"/>
</dbReference>